<evidence type="ECO:0000256" key="2">
    <source>
        <dbReference type="ARBA" id="ARBA00023125"/>
    </source>
</evidence>
<dbReference type="Pfam" id="PF17932">
    <property type="entry name" value="TetR_C_24"/>
    <property type="match status" value="1"/>
</dbReference>
<evidence type="ECO:0000313" key="7">
    <source>
        <dbReference type="EMBL" id="AGF73721.1"/>
    </source>
</evidence>
<feature type="DNA-binding region" description="H-T-H motif" evidence="4">
    <location>
        <begin position="46"/>
        <end position="65"/>
    </location>
</feature>
<dbReference type="KEGG" id="chn:A605_13625"/>
<dbReference type="EMBL" id="CP003697">
    <property type="protein sequence ID" value="AGF73721.1"/>
    <property type="molecule type" value="Genomic_DNA"/>
</dbReference>
<dbReference type="InterPro" id="IPR009057">
    <property type="entry name" value="Homeodomain-like_sf"/>
</dbReference>
<dbReference type="Gene3D" id="1.10.10.60">
    <property type="entry name" value="Homeodomain-like"/>
    <property type="match status" value="1"/>
</dbReference>
<dbReference type="InterPro" id="IPR036271">
    <property type="entry name" value="Tet_transcr_reg_TetR-rel_C_sf"/>
</dbReference>
<sequence length="209" mass="22970">MTQAATTGRKAAPTTHSGRGRPGYGRGDVIRIAVDEFNTRGYEATSMGALATRLGVSKSAIYHHVTSKEEILVEATDRALEALNGVVQEAEELEGTARDRLAVVIGGSTRVLCENPGYVTLLLRLRGNTEVELEIMERRRQVTRKLIDYVREAQEEGVVRPDLDAGLVGRLVFGMINSIVEWYRPDGELTPEAFSEITPSLVFRGLEAK</sequence>
<feature type="domain" description="HTH tetR-type" evidence="6">
    <location>
        <begin position="23"/>
        <end position="83"/>
    </location>
</feature>
<dbReference type="PRINTS" id="PR00455">
    <property type="entry name" value="HTHTETR"/>
</dbReference>
<dbReference type="AlphaFoldDB" id="M1PAL4"/>
<organism evidence="7 8">
    <name type="scientific">Corynebacterium halotolerans YIM 70093 = DSM 44683</name>
    <dbReference type="NCBI Taxonomy" id="1121362"/>
    <lineage>
        <taxon>Bacteria</taxon>
        <taxon>Bacillati</taxon>
        <taxon>Actinomycetota</taxon>
        <taxon>Actinomycetes</taxon>
        <taxon>Mycobacteriales</taxon>
        <taxon>Corynebacteriaceae</taxon>
        <taxon>Corynebacterium</taxon>
    </lineage>
</organism>
<evidence type="ECO:0000256" key="3">
    <source>
        <dbReference type="ARBA" id="ARBA00023163"/>
    </source>
</evidence>
<feature type="region of interest" description="Disordered" evidence="5">
    <location>
        <begin position="1"/>
        <end position="25"/>
    </location>
</feature>
<keyword evidence="2 4" id="KW-0238">DNA-binding</keyword>
<reference evidence="7 8" key="1">
    <citation type="journal article" date="2012" name="Stand. Genomic Sci.">
        <title>Genome sequence of the halotolerant bacterium Corynebacterium halotolerans type strain YIM 70093(T) (= DSM 44683(T)).</title>
        <authorList>
            <person name="Ruckert C."/>
            <person name="Albersmeier A."/>
            <person name="Al-Dilaimi A."/>
            <person name="Niehaus K."/>
            <person name="Szczepanowski R."/>
            <person name="Kalinowski J."/>
        </authorList>
    </citation>
    <scope>NUCLEOTIDE SEQUENCE [LARGE SCALE GENOMIC DNA]</scope>
    <source>
        <strain evidence="7">YIM 70093</strain>
    </source>
</reference>
<evidence type="ECO:0000256" key="4">
    <source>
        <dbReference type="PROSITE-ProRule" id="PRU00335"/>
    </source>
</evidence>
<gene>
    <name evidence="7" type="ORF">A605_13625</name>
</gene>
<dbReference type="Gene3D" id="1.10.357.10">
    <property type="entry name" value="Tetracycline Repressor, domain 2"/>
    <property type="match status" value="1"/>
</dbReference>
<accession>M1PAL4</accession>
<dbReference type="HOGENOM" id="CLU_069356_12_4_11"/>
<dbReference type="Proteomes" id="UP000011723">
    <property type="component" value="Chromosome"/>
</dbReference>
<evidence type="ECO:0000256" key="5">
    <source>
        <dbReference type="SAM" id="MobiDB-lite"/>
    </source>
</evidence>
<name>M1PAL4_9CORY</name>
<evidence type="ECO:0000259" key="6">
    <source>
        <dbReference type="PROSITE" id="PS50977"/>
    </source>
</evidence>
<evidence type="ECO:0000256" key="1">
    <source>
        <dbReference type="ARBA" id="ARBA00023015"/>
    </source>
</evidence>
<dbReference type="PANTHER" id="PTHR30055">
    <property type="entry name" value="HTH-TYPE TRANSCRIPTIONAL REGULATOR RUTR"/>
    <property type="match status" value="1"/>
</dbReference>
<evidence type="ECO:0000313" key="8">
    <source>
        <dbReference type="Proteomes" id="UP000011723"/>
    </source>
</evidence>
<keyword evidence="3" id="KW-0804">Transcription</keyword>
<protein>
    <submittedName>
        <fullName evidence="7">Transcriptional regulator</fullName>
    </submittedName>
</protein>
<dbReference type="GO" id="GO:0000976">
    <property type="term" value="F:transcription cis-regulatory region binding"/>
    <property type="evidence" value="ECO:0007669"/>
    <property type="project" value="TreeGrafter"/>
</dbReference>
<dbReference type="SUPFAM" id="SSF48498">
    <property type="entry name" value="Tetracyclin repressor-like, C-terminal domain"/>
    <property type="match status" value="1"/>
</dbReference>
<dbReference type="InterPro" id="IPR041490">
    <property type="entry name" value="KstR2_TetR_C"/>
</dbReference>
<dbReference type="PATRIC" id="fig|1121362.3.peg.2771"/>
<dbReference type="InterPro" id="IPR050109">
    <property type="entry name" value="HTH-type_TetR-like_transc_reg"/>
</dbReference>
<dbReference type="STRING" id="1121362.A605_13625"/>
<dbReference type="InterPro" id="IPR001647">
    <property type="entry name" value="HTH_TetR"/>
</dbReference>
<keyword evidence="1" id="KW-0805">Transcription regulation</keyword>
<dbReference type="PANTHER" id="PTHR30055:SF234">
    <property type="entry name" value="HTH-TYPE TRANSCRIPTIONAL REGULATOR BETI"/>
    <property type="match status" value="1"/>
</dbReference>
<dbReference type="Pfam" id="PF00440">
    <property type="entry name" value="TetR_N"/>
    <property type="match status" value="1"/>
</dbReference>
<dbReference type="RefSeq" id="WP_015402135.1">
    <property type="nucleotide sequence ID" value="NC_020302.1"/>
</dbReference>
<dbReference type="SUPFAM" id="SSF46689">
    <property type="entry name" value="Homeodomain-like"/>
    <property type="match status" value="1"/>
</dbReference>
<dbReference type="OrthoDB" id="3190535at2"/>
<dbReference type="eggNOG" id="COG1309">
    <property type="taxonomic scope" value="Bacteria"/>
</dbReference>
<keyword evidence="8" id="KW-1185">Reference proteome</keyword>
<dbReference type="GO" id="GO:0003700">
    <property type="term" value="F:DNA-binding transcription factor activity"/>
    <property type="evidence" value="ECO:0007669"/>
    <property type="project" value="TreeGrafter"/>
</dbReference>
<dbReference type="PROSITE" id="PS50977">
    <property type="entry name" value="HTH_TETR_2"/>
    <property type="match status" value="1"/>
</dbReference>
<proteinExistence type="predicted"/>